<keyword evidence="3" id="KW-1185">Reference proteome</keyword>
<dbReference type="STRING" id="576137.A0A1L7XQC4"/>
<gene>
    <name evidence="2" type="ORF">PAC_17143</name>
</gene>
<dbReference type="OrthoDB" id="125347at2759"/>
<dbReference type="Proteomes" id="UP000184330">
    <property type="component" value="Unassembled WGS sequence"/>
</dbReference>
<protein>
    <recommendedName>
        <fullName evidence="4">BZIP domain-containing protein</fullName>
    </recommendedName>
</protein>
<dbReference type="AlphaFoldDB" id="A0A1L7XQC4"/>
<evidence type="ECO:0000256" key="1">
    <source>
        <dbReference type="SAM" id="MobiDB-lite"/>
    </source>
</evidence>
<evidence type="ECO:0008006" key="4">
    <source>
        <dbReference type="Google" id="ProtNLM"/>
    </source>
</evidence>
<dbReference type="EMBL" id="FJOG01000042">
    <property type="protein sequence ID" value="CZR67244.1"/>
    <property type="molecule type" value="Genomic_DNA"/>
</dbReference>
<reference evidence="2 3" key="1">
    <citation type="submission" date="2016-03" db="EMBL/GenBank/DDBJ databases">
        <authorList>
            <person name="Ploux O."/>
        </authorList>
    </citation>
    <scope>NUCLEOTIDE SEQUENCE [LARGE SCALE GENOMIC DNA]</scope>
    <source>
        <strain evidence="2 3">UAMH 11012</strain>
    </source>
</reference>
<evidence type="ECO:0000313" key="2">
    <source>
        <dbReference type="EMBL" id="CZR67244.1"/>
    </source>
</evidence>
<feature type="region of interest" description="Disordered" evidence="1">
    <location>
        <begin position="28"/>
        <end position="98"/>
    </location>
</feature>
<sequence>MSQSVLRFDKPVLTNVWKKDDDWTDLKEKQERKKRQNRLNQRAYRMRNAPKEPPATKRRPFRVERFRITEVPPATSSQDEAAVDEDPPPLGTNTSGSPLAKLEADISQLVDQGSSDSGQSQATPDALVPQDFVPREALALLALDLDDTASSTLSSASAQYLHHLKVARSSPIPEADPPFKAFNILDGVLLQIKEEKPFALFRQKPFVSHFACETVPLNQSVFGVATTAAEALVSLDDAVLKETYFPLSSDHLLHLIHFNVFRALIYNKLMLNTTTSLVRAGTGIVLPSHQNLCEGLTLVRAKPGHELPSNLHPTTNQMSIAHSSWLNMFPFPRMRDNLIRRQQDFNHRDLCNDLFGELFFKNMQASAAYPSEFSPNPHPNPNPAWGAFEGESYWRNWDDDVTAGRKGFVVWGEPWDVNSWEVTPGFLNKWGWTLEGCEELIHSSNRWRAKRDEEPLDKVLLLERILNEPQAYEFDMGPWSFQQVFGPMDSYLASNQDISVIETST</sequence>
<proteinExistence type="predicted"/>
<evidence type="ECO:0000313" key="3">
    <source>
        <dbReference type="Proteomes" id="UP000184330"/>
    </source>
</evidence>
<dbReference type="InterPro" id="IPR021833">
    <property type="entry name" value="DUF3425"/>
</dbReference>
<organism evidence="2 3">
    <name type="scientific">Phialocephala subalpina</name>
    <dbReference type="NCBI Taxonomy" id="576137"/>
    <lineage>
        <taxon>Eukaryota</taxon>
        <taxon>Fungi</taxon>
        <taxon>Dikarya</taxon>
        <taxon>Ascomycota</taxon>
        <taxon>Pezizomycotina</taxon>
        <taxon>Leotiomycetes</taxon>
        <taxon>Helotiales</taxon>
        <taxon>Mollisiaceae</taxon>
        <taxon>Phialocephala</taxon>
        <taxon>Phialocephala fortinii species complex</taxon>
    </lineage>
</organism>
<name>A0A1L7XQC4_9HELO</name>
<dbReference type="Pfam" id="PF11905">
    <property type="entry name" value="DUF3425"/>
    <property type="match status" value="1"/>
</dbReference>
<dbReference type="CDD" id="cd14688">
    <property type="entry name" value="bZIP_YAP"/>
    <property type="match status" value="1"/>
</dbReference>
<accession>A0A1L7XQC4</accession>
<dbReference type="PANTHER" id="PTHR38116:SF1">
    <property type="entry name" value="BZIP DOMAIN-CONTAINING PROTEIN"/>
    <property type="match status" value="1"/>
</dbReference>
<dbReference type="PANTHER" id="PTHR38116">
    <property type="entry name" value="CHROMOSOME 7, WHOLE GENOME SHOTGUN SEQUENCE"/>
    <property type="match status" value="1"/>
</dbReference>